<comment type="caution">
    <text evidence="3">The sequence shown here is derived from an EMBL/GenBank/DDBJ whole genome shotgun (WGS) entry which is preliminary data.</text>
</comment>
<feature type="region of interest" description="Disordered" evidence="1">
    <location>
        <begin position="274"/>
        <end position="293"/>
    </location>
</feature>
<accession>A0A9D5DHS4</accession>
<feature type="compositionally biased region" description="Basic and acidic residues" evidence="1">
    <location>
        <begin position="278"/>
        <end position="293"/>
    </location>
</feature>
<keyword evidence="2" id="KW-1133">Transmembrane helix</keyword>
<feature type="transmembrane region" description="Helical" evidence="2">
    <location>
        <begin position="38"/>
        <end position="57"/>
    </location>
</feature>
<evidence type="ECO:0000313" key="3">
    <source>
        <dbReference type="EMBL" id="KAJ1609743.1"/>
    </source>
</evidence>
<feature type="transmembrane region" description="Helical" evidence="2">
    <location>
        <begin position="69"/>
        <end position="93"/>
    </location>
</feature>
<dbReference type="OrthoDB" id="272512at2759"/>
<sequence length="338" mass="37619">MEKFRQFADESTGINPFIPVWGQTRPSVASRVLGVPVALARTSVLLVSLGMFAVFSAGTELMYLEHLRVIFYSVFLNGLSRVILLCLGCVWMSETLDKGVSLGPGQEGEPRKSRRVIYVNRQGFCDILVCSSILGDPEYLFMESSGVYLASSSWSALLFTLGFRSWRGISRLSSASKLKSQYSLRPLVLFMEEASTNGTCILEWRNTERIPDTCEMRRLFGENIESIVIKYKLGSSYGPQFTTGDLAGHLLGMLSKITYFEIDLGVISSEAMKGRMTRRSETDKTGADPKRGRRIDDMLISIQNIQGKSSGLPVVSSGAEEAAAFTEYWRRTNRDKSV</sequence>
<dbReference type="AlphaFoldDB" id="A0A9D5DHS4"/>
<evidence type="ECO:0000256" key="1">
    <source>
        <dbReference type="SAM" id="MobiDB-lite"/>
    </source>
</evidence>
<reference evidence="3" key="1">
    <citation type="submission" date="2022-10" db="EMBL/GenBank/DDBJ databases">
        <title>Adaptive evolution leads to modifications in subtelomeric GC content in a zoonotic Cryptosporidium species.</title>
        <authorList>
            <person name="Li J."/>
            <person name="Feng Y."/>
            <person name="Xiao L."/>
        </authorList>
    </citation>
    <scope>NUCLEOTIDE SEQUENCE</scope>
    <source>
        <strain evidence="3">33844</strain>
    </source>
</reference>
<gene>
    <name evidence="3" type="ORF">OJ253_1437</name>
</gene>
<keyword evidence="2" id="KW-0472">Membrane</keyword>
<name>A0A9D5DHS4_9CRYT</name>
<dbReference type="Proteomes" id="UP001067231">
    <property type="component" value="Unassembled WGS sequence"/>
</dbReference>
<keyword evidence="2 3" id="KW-0812">Transmembrane</keyword>
<dbReference type="EMBL" id="JAPCXC010000031">
    <property type="protein sequence ID" value="KAJ1609743.1"/>
    <property type="molecule type" value="Genomic_DNA"/>
</dbReference>
<organism evidence="3">
    <name type="scientific">Cryptosporidium canis</name>
    <dbReference type="NCBI Taxonomy" id="195482"/>
    <lineage>
        <taxon>Eukaryota</taxon>
        <taxon>Sar</taxon>
        <taxon>Alveolata</taxon>
        <taxon>Apicomplexa</taxon>
        <taxon>Conoidasida</taxon>
        <taxon>Coccidia</taxon>
        <taxon>Eucoccidiorida</taxon>
        <taxon>Eimeriorina</taxon>
        <taxon>Cryptosporidiidae</taxon>
        <taxon>Cryptosporidium</taxon>
    </lineage>
</organism>
<protein>
    <submittedName>
        <fullName evidence="3">Transmembrane domain-containing protein</fullName>
    </submittedName>
</protein>
<evidence type="ECO:0000256" key="2">
    <source>
        <dbReference type="SAM" id="Phobius"/>
    </source>
</evidence>
<proteinExistence type="predicted"/>